<name>A0A098VMT1_9MICR</name>
<evidence type="ECO:0000256" key="4">
    <source>
        <dbReference type="ARBA" id="ARBA00014495"/>
    </source>
</evidence>
<dbReference type="VEuPathDB" id="MicrosporidiaDB:DI09_75p170"/>
<dbReference type="PANTHER" id="PTHR20661:SF0">
    <property type="entry name" value="PHOSPHATIDYLINOSITOL-GLYCAN BIOSYNTHESIS CLASS W PROTEIN"/>
    <property type="match status" value="1"/>
</dbReference>
<feature type="transmembrane region" description="Helical" evidence="9">
    <location>
        <begin position="64"/>
        <end position="82"/>
    </location>
</feature>
<comment type="subcellular location">
    <subcellularLocation>
        <location evidence="1">Membrane</location>
        <topology evidence="1">Multi-pass membrane protein</topology>
    </subcellularLocation>
</comment>
<dbReference type="RefSeq" id="XP_013236784.1">
    <property type="nucleotide sequence ID" value="XM_013381330.1"/>
</dbReference>
<evidence type="ECO:0000256" key="3">
    <source>
        <dbReference type="ARBA" id="ARBA00007559"/>
    </source>
</evidence>
<dbReference type="AlphaFoldDB" id="A0A098VMT1"/>
<dbReference type="GeneID" id="25260764"/>
<dbReference type="Pfam" id="PF06423">
    <property type="entry name" value="GWT1"/>
    <property type="match status" value="1"/>
</dbReference>
<protein>
    <recommendedName>
        <fullName evidence="4">GPI-anchored wall transfer protein 1</fullName>
    </recommendedName>
</protein>
<dbReference type="Proteomes" id="UP000029725">
    <property type="component" value="Unassembled WGS sequence"/>
</dbReference>
<feature type="transmembrane region" description="Helical" evidence="9">
    <location>
        <begin position="102"/>
        <end position="123"/>
    </location>
</feature>
<accession>A0A098VMT1</accession>
<feature type="transmembrane region" description="Helical" evidence="9">
    <location>
        <begin position="161"/>
        <end position="187"/>
    </location>
</feature>
<keyword evidence="5" id="KW-0337">GPI-anchor biosynthesis</keyword>
<dbReference type="EMBL" id="JMKJ01000585">
    <property type="protein sequence ID" value="KGG50357.1"/>
    <property type="molecule type" value="Genomic_DNA"/>
</dbReference>
<evidence type="ECO:0000256" key="1">
    <source>
        <dbReference type="ARBA" id="ARBA00004141"/>
    </source>
</evidence>
<organism evidence="10 11">
    <name type="scientific">Mitosporidium daphniae</name>
    <dbReference type="NCBI Taxonomy" id="1485682"/>
    <lineage>
        <taxon>Eukaryota</taxon>
        <taxon>Fungi</taxon>
        <taxon>Fungi incertae sedis</taxon>
        <taxon>Microsporidia</taxon>
        <taxon>Mitosporidium</taxon>
    </lineage>
</organism>
<dbReference type="GO" id="GO:0032216">
    <property type="term" value="F:glucosaminyl-phosphatidylinositol O-acyltransferase activity"/>
    <property type="evidence" value="ECO:0007669"/>
    <property type="project" value="TreeGrafter"/>
</dbReference>
<feature type="transmembrane region" description="Helical" evidence="9">
    <location>
        <begin position="232"/>
        <end position="250"/>
    </location>
</feature>
<dbReference type="OrthoDB" id="15270at2759"/>
<evidence type="ECO:0000256" key="2">
    <source>
        <dbReference type="ARBA" id="ARBA00004687"/>
    </source>
</evidence>
<evidence type="ECO:0000256" key="7">
    <source>
        <dbReference type="ARBA" id="ARBA00022989"/>
    </source>
</evidence>
<evidence type="ECO:0000256" key="9">
    <source>
        <dbReference type="SAM" id="Phobius"/>
    </source>
</evidence>
<evidence type="ECO:0000313" key="10">
    <source>
        <dbReference type="EMBL" id="KGG50357.1"/>
    </source>
</evidence>
<proteinExistence type="inferred from homology"/>
<dbReference type="InterPro" id="IPR009447">
    <property type="entry name" value="PIGW/GWT1"/>
</dbReference>
<dbReference type="PANTHER" id="PTHR20661">
    <property type="entry name" value="PHOSPHATIDYLINOSITOL-GLYCAN BIOSYNTHESIS CLASS W PROTEIN"/>
    <property type="match status" value="1"/>
</dbReference>
<comment type="pathway">
    <text evidence="2">Glycolipid biosynthesis; glycosylphosphatidylinositol-anchor biosynthesis.</text>
</comment>
<evidence type="ECO:0000256" key="5">
    <source>
        <dbReference type="ARBA" id="ARBA00022502"/>
    </source>
</evidence>
<comment type="caution">
    <text evidence="10">The sequence shown here is derived from an EMBL/GenBank/DDBJ whole genome shotgun (WGS) entry which is preliminary data.</text>
</comment>
<dbReference type="GO" id="GO:0005783">
    <property type="term" value="C:endoplasmic reticulum"/>
    <property type="evidence" value="ECO:0007669"/>
    <property type="project" value="TreeGrafter"/>
</dbReference>
<dbReference type="GO" id="GO:0072659">
    <property type="term" value="P:protein localization to plasma membrane"/>
    <property type="evidence" value="ECO:0007669"/>
    <property type="project" value="TreeGrafter"/>
</dbReference>
<gene>
    <name evidence="10" type="ORF">DI09_75p170</name>
</gene>
<feature type="transmembrane region" description="Helical" evidence="9">
    <location>
        <begin position="346"/>
        <end position="368"/>
    </location>
</feature>
<keyword evidence="7 9" id="KW-1133">Transmembrane helix</keyword>
<feature type="transmembrane region" description="Helical" evidence="9">
    <location>
        <begin position="135"/>
        <end position="155"/>
    </location>
</feature>
<feature type="transmembrane region" description="Helical" evidence="9">
    <location>
        <begin position="314"/>
        <end position="334"/>
    </location>
</feature>
<feature type="transmembrane region" description="Helical" evidence="9">
    <location>
        <begin position="257"/>
        <end position="275"/>
    </location>
</feature>
<feature type="transmembrane region" description="Helical" evidence="9">
    <location>
        <begin position="208"/>
        <end position="226"/>
    </location>
</feature>
<sequence>MFFCCLFLFLCSKKRFFTGIPHSNFELSTVRASIFFQTYLSIFAVDFSVYPLRFAKTETYGISLMDIGVGCYIGINAANASYRNLRAKSTTHLASKPSTNLLLRIGPLLALSLLRLISLKLVGYPEHVSEYGIHWNFFLSLAMIALFCDLIRRYLPPSSFYFIGLGLAISFLCDIIFYLFDLVPIILSNEIRPVRLDSFTDFVLMNKEGIASLPGYISIYLIIYGSCFGNKKMFLTPLFLMAYFFCDAFVATASRRLCNCAFVFWAVFFLLYHSILSTTIRSCLNAPSERPMKEGAPKIPNIQFGDALVEAINYSPLVTFLFANLLTGLVNMTIQSLFLSQGLSCVLVLLYGCIVGCVGHFLKLYYAIK</sequence>
<evidence type="ECO:0000256" key="8">
    <source>
        <dbReference type="ARBA" id="ARBA00023136"/>
    </source>
</evidence>
<comment type="similarity">
    <text evidence="3">Belongs to the PIGW family.</text>
</comment>
<evidence type="ECO:0000256" key="6">
    <source>
        <dbReference type="ARBA" id="ARBA00022692"/>
    </source>
</evidence>
<evidence type="ECO:0000313" key="11">
    <source>
        <dbReference type="Proteomes" id="UP000029725"/>
    </source>
</evidence>
<dbReference type="HOGENOM" id="CLU_020802_2_1_1"/>
<dbReference type="UniPathway" id="UPA00196"/>
<keyword evidence="6 9" id="KW-0812">Transmembrane</keyword>
<dbReference type="GO" id="GO:0006506">
    <property type="term" value="P:GPI anchor biosynthetic process"/>
    <property type="evidence" value="ECO:0007669"/>
    <property type="project" value="UniProtKB-UniPathway"/>
</dbReference>
<reference evidence="10 11" key="1">
    <citation type="submission" date="2014-04" db="EMBL/GenBank/DDBJ databases">
        <title>A new species of microsporidia sheds light on the evolution of extreme parasitism.</title>
        <authorList>
            <person name="Haag K.L."/>
            <person name="James T.Y."/>
            <person name="Larsson R."/>
            <person name="Schaer T.M."/>
            <person name="Refardt D."/>
            <person name="Pombert J.-F."/>
            <person name="Ebert D."/>
        </authorList>
    </citation>
    <scope>NUCLEOTIDE SEQUENCE [LARGE SCALE GENOMIC DNA]</scope>
    <source>
        <strain evidence="10 11">UGP3</strain>
        <tissue evidence="10">Spores</tissue>
    </source>
</reference>
<dbReference type="GO" id="GO:0016020">
    <property type="term" value="C:membrane"/>
    <property type="evidence" value="ECO:0007669"/>
    <property type="project" value="UniProtKB-SubCell"/>
</dbReference>
<keyword evidence="8 9" id="KW-0472">Membrane</keyword>
<keyword evidence="11" id="KW-1185">Reference proteome</keyword>